<feature type="domain" description="TRPM-like" evidence="11">
    <location>
        <begin position="510"/>
        <end position="749"/>
    </location>
</feature>
<dbReference type="Proteomes" id="UP000663877">
    <property type="component" value="Unassembled WGS sequence"/>
</dbReference>
<evidence type="ECO:0000313" key="14">
    <source>
        <dbReference type="Proteomes" id="UP000663832"/>
    </source>
</evidence>
<evidence type="ECO:0000256" key="2">
    <source>
        <dbReference type="ARBA" id="ARBA00022448"/>
    </source>
</evidence>
<keyword evidence="2" id="KW-0813">Transport</keyword>
<evidence type="ECO:0000256" key="3">
    <source>
        <dbReference type="ARBA" id="ARBA00022692"/>
    </source>
</evidence>
<sequence>MSTEKTSPSWDDLIKSCSLKSCTCQIYNRQASPPPNDKDKSCCCGRLIRRHSFDGISLESKNKNTEWNPPNDFGILAHSIKVPVNVFGRIKSTDCKFVRIDLRSKLKDIYDLLVDDCGGDGHKPSLILSVYGGAKYFLVPEKLEKEIIRGIVDAASGTDTWILTAGINNGVSKLVGEGISHYRLLREYPNKVKCIGMTMWGTVNESTRFELKHTTDTYPRDFLHRQISDNIQEDKETMEKNHTHCILFDDGQLSGYLGDVQRHGLVVYACQQEKHTCYGVTIIVEGGFNTLEVIENDIKEHRPIVLIKGSGRLADTLATLIEQSSTTEKTDQNYPTDEEIKKVVQYFIPTPGHTEMNSTITRIKNILKKDNRYLLNVFSLSDDNNMAQTIFNAIFVKIKKNVINDNTNKKNNQEQQGQNDEDKLINLALEWNYFEGVLPILHTRQDTKLRVTDTIHRLNQTKRKLTKDKLRLTGAELLRTENELQQAEDELRLIDTTIQKYIEYEKDLFKRSLEKNRPKFVEYLLAANSDPLILIETGDTSKRHETISNLYKQCHTQMNKNHSKYITTLFGTISSKTIEELDLKLRRFVGSFIGPIYSCEHDSTKKRVLIDLKTSISTCSEFEQADDNQSTSNNDYKLPYTKDHLLRDLFLMSIFLDMPEMAKIILIHIPSRICAALVASAIFKRYAKSSTTIYLKNKFQNQALEFETYAGMFIDKCYEFNERIACELLLRQIPLFGNITPMQVAISSESGKLLETACFDQTLAQVWYNKLSIENHQIFAKLLQIPTILTLGLSAPLAITYRDVEIEVADRSLSSDGINYYMNKKISTTHPCIKYWLLFKYFHQSPMVKMCYHFISYIFFLLVFSYMMLYHLDSGDPDIKPHWTEIYVIITISTMFCEEVRKIYHEYKTRMTERWGSTGSFLLTVLTNAFYIIPYFLFYLGLGFRYRAYNENIISTARIIWAFDLELWYLRSLRFIVVLKFIGPKLFMLKNMLRDLFAFVYIIFIAIAAYGVVSRSLIFYNQIPFTINDIFKGILYEPYWFIYGDVSDKALLDEIINNGTQSYVAEATATHVLLAFHMLFINILILNLLIAVFTRTIDDIQENTEFYWRYQRYTFVREYFERPPLAYPPLIIFTHIIFLFIALKRKLCPKLCESQVTHENDKSKSKTVTRIFKMIPVDMSQVNEQWDIFENAATQSYARTIFEKNKKKNDLSIDENIPTKKLLTIDNNETQLDNNEQQIIGNLKEEIMTLKSVVAKNNVRMEKHAHDVNKSLDWIMQAIARVKMNDPNKPPVDLESIVLQDKTLSGSQTAKNPTQ</sequence>
<organism evidence="12 15">
    <name type="scientific">Adineta steineri</name>
    <dbReference type="NCBI Taxonomy" id="433720"/>
    <lineage>
        <taxon>Eukaryota</taxon>
        <taxon>Metazoa</taxon>
        <taxon>Spiralia</taxon>
        <taxon>Gnathifera</taxon>
        <taxon>Rotifera</taxon>
        <taxon>Eurotatoria</taxon>
        <taxon>Bdelloidea</taxon>
        <taxon>Adinetida</taxon>
        <taxon>Adinetidae</taxon>
        <taxon>Adineta</taxon>
    </lineage>
</organism>
<evidence type="ECO:0000313" key="12">
    <source>
        <dbReference type="EMBL" id="CAF1272469.1"/>
    </source>
</evidence>
<keyword evidence="6 9" id="KW-0472">Membrane</keyword>
<evidence type="ECO:0000256" key="1">
    <source>
        <dbReference type="ARBA" id="ARBA00004141"/>
    </source>
</evidence>
<evidence type="ECO:0000259" key="10">
    <source>
        <dbReference type="Pfam" id="PF18139"/>
    </source>
</evidence>
<dbReference type="InterPro" id="IPR057366">
    <property type="entry name" value="TRPM-like"/>
</dbReference>
<dbReference type="PANTHER" id="PTHR13800:SF12">
    <property type="entry name" value="TRANSIENT RECEPTOR POTENTIAL CATION CHANNEL SUBFAMILY M MEMBER-LIKE 2"/>
    <property type="match status" value="1"/>
</dbReference>
<keyword evidence="14" id="KW-1185">Reference proteome</keyword>
<evidence type="ECO:0000256" key="6">
    <source>
        <dbReference type="ARBA" id="ARBA00023136"/>
    </source>
</evidence>
<evidence type="ECO:0000313" key="13">
    <source>
        <dbReference type="EMBL" id="CAF1509980.1"/>
    </source>
</evidence>
<evidence type="ECO:0000259" key="11">
    <source>
        <dbReference type="Pfam" id="PF25508"/>
    </source>
</evidence>
<dbReference type="Pfam" id="PF25508">
    <property type="entry name" value="TRPM2"/>
    <property type="match status" value="1"/>
</dbReference>
<dbReference type="EMBL" id="CAJNOI010000414">
    <property type="protein sequence ID" value="CAF1272469.1"/>
    <property type="molecule type" value="Genomic_DNA"/>
</dbReference>
<evidence type="ECO:0000256" key="8">
    <source>
        <dbReference type="SAM" id="Coils"/>
    </source>
</evidence>
<dbReference type="GO" id="GO:0005886">
    <property type="term" value="C:plasma membrane"/>
    <property type="evidence" value="ECO:0007669"/>
    <property type="project" value="TreeGrafter"/>
</dbReference>
<dbReference type="InterPro" id="IPR050927">
    <property type="entry name" value="TRPM"/>
</dbReference>
<evidence type="ECO:0000256" key="5">
    <source>
        <dbReference type="ARBA" id="ARBA00023065"/>
    </source>
</evidence>
<feature type="transmembrane region" description="Helical" evidence="9">
    <location>
        <begin position="1072"/>
        <end position="1093"/>
    </location>
</feature>
<keyword evidence="3 9" id="KW-0812">Transmembrane</keyword>
<dbReference type="InterPro" id="IPR041491">
    <property type="entry name" value="TRPM_SLOG"/>
</dbReference>
<keyword evidence="7" id="KW-0407">Ion channel</keyword>
<dbReference type="GO" id="GO:0099604">
    <property type="term" value="F:ligand-gated calcium channel activity"/>
    <property type="evidence" value="ECO:0007669"/>
    <property type="project" value="TreeGrafter"/>
</dbReference>
<evidence type="ECO:0000256" key="7">
    <source>
        <dbReference type="ARBA" id="ARBA00023303"/>
    </source>
</evidence>
<evidence type="ECO:0000313" key="15">
    <source>
        <dbReference type="Proteomes" id="UP000663877"/>
    </source>
</evidence>
<dbReference type="Proteomes" id="UP000663832">
    <property type="component" value="Unassembled WGS sequence"/>
</dbReference>
<dbReference type="OrthoDB" id="9996002at2759"/>
<dbReference type="Pfam" id="PF18139">
    <property type="entry name" value="LSDAT_euk"/>
    <property type="match status" value="1"/>
</dbReference>
<gene>
    <name evidence="12" type="ORF">BJG266_LOCUS30741</name>
    <name evidence="13" type="ORF">QVE165_LOCUS44056</name>
</gene>
<accession>A0A815BGZ0</accession>
<dbReference type="EMBL" id="CAJNOM010000581">
    <property type="protein sequence ID" value="CAF1509980.1"/>
    <property type="molecule type" value="Genomic_DNA"/>
</dbReference>
<keyword evidence="4 9" id="KW-1133">Transmembrane helix</keyword>
<reference evidence="12" key="1">
    <citation type="submission" date="2021-02" db="EMBL/GenBank/DDBJ databases">
        <authorList>
            <person name="Nowell W R."/>
        </authorList>
    </citation>
    <scope>NUCLEOTIDE SEQUENCE</scope>
</reference>
<comment type="subcellular location">
    <subcellularLocation>
        <location evidence="1">Membrane</location>
        <topology evidence="1">Multi-pass membrane protein</topology>
    </subcellularLocation>
</comment>
<dbReference type="PANTHER" id="PTHR13800">
    <property type="entry name" value="TRANSIENT RECEPTOR POTENTIAL CATION CHANNEL, SUBFAMILY M, MEMBER 6"/>
    <property type="match status" value="1"/>
</dbReference>
<feature type="transmembrane region" description="Helical" evidence="9">
    <location>
        <begin position="921"/>
        <end position="942"/>
    </location>
</feature>
<feature type="transmembrane region" description="Helical" evidence="9">
    <location>
        <begin position="1125"/>
        <end position="1143"/>
    </location>
</feature>
<feature type="domain" description="TRPM SLOG" evidence="10">
    <location>
        <begin position="96"/>
        <end position="348"/>
    </location>
</feature>
<comment type="caution">
    <text evidence="12">The sequence shown here is derived from an EMBL/GenBank/DDBJ whole genome shotgun (WGS) entry which is preliminary data.</text>
</comment>
<name>A0A815BGZ0_9BILA</name>
<proteinExistence type="predicted"/>
<evidence type="ECO:0000256" key="4">
    <source>
        <dbReference type="ARBA" id="ARBA00022989"/>
    </source>
</evidence>
<evidence type="ECO:0000256" key="9">
    <source>
        <dbReference type="SAM" id="Phobius"/>
    </source>
</evidence>
<protein>
    <submittedName>
        <fullName evidence="12">Uncharacterized protein</fullName>
    </submittedName>
</protein>
<feature type="transmembrane region" description="Helical" evidence="9">
    <location>
        <begin position="850"/>
        <end position="870"/>
    </location>
</feature>
<feature type="transmembrane region" description="Helical" evidence="9">
    <location>
        <begin position="664"/>
        <end position="683"/>
    </location>
</feature>
<feature type="transmembrane region" description="Helical" evidence="9">
    <location>
        <begin position="996"/>
        <end position="1013"/>
    </location>
</feature>
<keyword evidence="5" id="KW-0406">Ion transport</keyword>
<keyword evidence="8" id="KW-0175">Coiled coil</keyword>
<feature type="coiled-coil region" evidence="8">
    <location>
        <begin position="470"/>
        <end position="497"/>
    </location>
</feature>